<dbReference type="AlphaFoldDB" id="A0A178EQP1"/>
<sequence>MQAGSRGPPGQSGTVSLERPGVSCEPLSLEHRNICLHRDDRAVERWKETGAARKNGLFQVRPERRCLGGDVSGHFKADQRREIATGGVKKPGRGL</sequence>
<protein>
    <submittedName>
        <fullName evidence="2">Uncharacterized protein</fullName>
    </submittedName>
</protein>
<reference evidence="2 3" key="1">
    <citation type="submission" date="2016-05" db="EMBL/GenBank/DDBJ databases">
        <title>Genome sequencing of Trichophyton rubrum CMCC(F)T1i isolated from hair.</title>
        <authorList>
            <person name="Zhan P."/>
            <person name="Tao Y."/>
            <person name="Liu W."/>
        </authorList>
    </citation>
    <scope>NUCLEOTIDE SEQUENCE [LARGE SCALE GENOMIC DNA]</scope>
    <source>
        <strain evidence="3">CMCC(F)T1i</strain>
    </source>
</reference>
<evidence type="ECO:0000256" key="1">
    <source>
        <dbReference type="SAM" id="MobiDB-lite"/>
    </source>
</evidence>
<dbReference type="EMBL" id="LHPM01000019">
    <property type="protein sequence ID" value="OAL61763.1"/>
    <property type="molecule type" value="Genomic_DNA"/>
</dbReference>
<feature type="region of interest" description="Disordered" evidence="1">
    <location>
        <begin position="1"/>
        <end position="21"/>
    </location>
</feature>
<proteinExistence type="predicted"/>
<organism evidence="2 3">
    <name type="scientific">Trichophyton rubrum</name>
    <name type="common">Athlete's foot fungus</name>
    <name type="synonym">Epidermophyton rubrum</name>
    <dbReference type="NCBI Taxonomy" id="5551"/>
    <lineage>
        <taxon>Eukaryota</taxon>
        <taxon>Fungi</taxon>
        <taxon>Dikarya</taxon>
        <taxon>Ascomycota</taxon>
        <taxon>Pezizomycotina</taxon>
        <taxon>Eurotiomycetes</taxon>
        <taxon>Eurotiomycetidae</taxon>
        <taxon>Onygenales</taxon>
        <taxon>Arthrodermataceae</taxon>
        <taxon>Trichophyton</taxon>
    </lineage>
</organism>
<accession>A0A178EQP1</accession>
<gene>
    <name evidence="2" type="ORF">A7C99_6332</name>
</gene>
<comment type="caution">
    <text evidence="2">The sequence shown here is derived from an EMBL/GenBank/DDBJ whole genome shotgun (WGS) entry which is preliminary data.</text>
</comment>
<name>A0A178EQP1_TRIRU</name>
<dbReference type="Proteomes" id="UP000243015">
    <property type="component" value="Unassembled WGS sequence"/>
</dbReference>
<evidence type="ECO:0000313" key="3">
    <source>
        <dbReference type="Proteomes" id="UP000243015"/>
    </source>
</evidence>
<evidence type="ECO:0000313" key="2">
    <source>
        <dbReference type="EMBL" id="OAL61763.1"/>
    </source>
</evidence>